<dbReference type="SUPFAM" id="SSF53254">
    <property type="entry name" value="Phosphoglycerate mutase-like"/>
    <property type="match status" value="1"/>
</dbReference>
<dbReference type="InterPro" id="IPR013078">
    <property type="entry name" value="His_Pase_superF_clade-1"/>
</dbReference>
<protein>
    <submittedName>
        <fullName evidence="1">Histidine phosphatase family protein</fullName>
    </submittedName>
</protein>
<gene>
    <name evidence="1" type="ORF">MUN86_20745</name>
</gene>
<dbReference type="EMBL" id="CP095061">
    <property type="protein sequence ID" value="UOQ65917.1"/>
    <property type="molecule type" value="Genomic_DNA"/>
</dbReference>
<reference evidence="1" key="1">
    <citation type="submission" date="2022-04" db="EMBL/GenBank/DDBJ databases">
        <title>Hymenobacter sp. isolated from the air.</title>
        <authorList>
            <person name="Won M."/>
            <person name="Lee C.-M."/>
            <person name="Woen H.-Y."/>
            <person name="Kwon S.-W."/>
        </authorList>
    </citation>
    <scope>NUCLEOTIDE SEQUENCE</scope>
    <source>
        <strain evidence="1">5420S-77</strain>
    </source>
</reference>
<evidence type="ECO:0000313" key="2">
    <source>
        <dbReference type="Proteomes" id="UP000830401"/>
    </source>
</evidence>
<dbReference type="Gene3D" id="3.40.50.1240">
    <property type="entry name" value="Phosphoglycerate mutase-like"/>
    <property type="match status" value="1"/>
</dbReference>
<accession>A0ABY4G563</accession>
<dbReference type="SMART" id="SM00855">
    <property type="entry name" value="PGAM"/>
    <property type="match status" value="1"/>
</dbReference>
<dbReference type="RefSeq" id="WP_245119898.1">
    <property type="nucleotide sequence ID" value="NZ_CP095061.1"/>
</dbReference>
<name>A0ABY4G563_9BACT</name>
<dbReference type="Proteomes" id="UP000830401">
    <property type="component" value="Chromosome"/>
</dbReference>
<evidence type="ECO:0000313" key="1">
    <source>
        <dbReference type="EMBL" id="UOQ65917.1"/>
    </source>
</evidence>
<proteinExistence type="predicted"/>
<sequence>MKSLYLMRHAKSSWSFDDLTDEQRPLNGRGREDAPRMGQALVKRNIKIDLLLSSAAVRALTTAALVAKELGYPHERIVVRPEIYHADVQVLLDVVRSCPDETNSVLLVGHNNTISEFANLLSPGALHEEMPTAGIVCLHIQVDRWADVDQSNTEFYFFDRPRDKPREVE</sequence>
<dbReference type="PANTHER" id="PTHR47623">
    <property type="entry name" value="OS09G0287300 PROTEIN"/>
    <property type="match status" value="1"/>
</dbReference>
<dbReference type="Pfam" id="PF00300">
    <property type="entry name" value="His_Phos_1"/>
    <property type="match status" value="1"/>
</dbReference>
<organism evidence="1 2">
    <name type="scientific">Hymenobacter volaticus</name>
    <dbReference type="NCBI Taxonomy" id="2932254"/>
    <lineage>
        <taxon>Bacteria</taxon>
        <taxon>Pseudomonadati</taxon>
        <taxon>Bacteroidota</taxon>
        <taxon>Cytophagia</taxon>
        <taxon>Cytophagales</taxon>
        <taxon>Hymenobacteraceae</taxon>
        <taxon>Hymenobacter</taxon>
    </lineage>
</organism>
<keyword evidence="2" id="KW-1185">Reference proteome</keyword>
<dbReference type="InterPro" id="IPR029033">
    <property type="entry name" value="His_PPase_superfam"/>
</dbReference>
<dbReference type="CDD" id="cd07067">
    <property type="entry name" value="HP_PGM_like"/>
    <property type="match status" value="1"/>
</dbReference>
<dbReference type="PANTHER" id="PTHR47623:SF1">
    <property type="entry name" value="OS09G0287300 PROTEIN"/>
    <property type="match status" value="1"/>
</dbReference>